<dbReference type="OrthoDB" id="4068598at2759"/>
<dbReference type="Proteomes" id="UP000000267">
    <property type="component" value="Unassembled WGS sequence"/>
</dbReference>
<feature type="transmembrane region" description="Helical" evidence="3">
    <location>
        <begin position="481"/>
        <end position="502"/>
    </location>
</feature>
<feature type="region of interest" description="Disordered" evidence="2">
    <location>
        <begin position="123"/>
        <end position="160"/>
    </location>
</feature>
<dbReference type="InParanoid" id="A7TPK4"/>
<organism evidence="5">
    <name type="scientific">Vanderwaltozyma polyspora (strain ATCC 22028 / DSM 70294 / BCRC 21397 / CBS 2163 / NBRC 10782 / NRRL Y-8283 / UCD 57-17)</name>
    <name type="common">Kluyveromyces polysporus</name>
    <dbReference type="NCBI Taxonomy" id="436907"/>
    <lineage>
        <taxon>Eukaryota</taxon>
        <taxon>Fungi</taxon>
        <taxon>Dikarya</taxon>
        <taxon>Ascomycota</taxon>
        <taxon>Saccharomycotina</taxon>
        <taxon>Saccharomycetes</taxon>
        <taxon>Saccharomycetales</taxon>
        <taxon>Saccharomycetaceae</taxon>
        <taxon>Vanderwaltozyma</taxon>
    </lineage>
</organism>
<proteinExistence type="predicted"/>
<dbReference type="AlphaFoldDB" id="A7TPK4"/>
<dbReference type="PhylomeDB" id="A7TPK4"/>
<feature type="compositionally biased region" description="Low complexity" evidence="2">
    <location>
        <begin position="130"/>
        <end position="141"/>
    </location>
</feature>
<dbReference type="RefSeq" id="XP_001643654.1">
    <property type="nucleotide sequence ID" value="XM_001643604.1"/>
</dbReference>
<evidence type="ECO:0000256" key="1">
    <source>
        <dbReference type="SAM" id="Coils"/>
    </source>
</evidence>
<dbReference type="OMA" id="KYEMEHH"/>
<sequence length="505" mass="57342">MHGGPSSSTFKFSNVSEHDNGISLIKKPNASFMGHTSKTIPIITVSDGDEDCDAETIVLRTQSELSLKNLNNIKNYEIPTKINSSPNMKLPKTLHSSNEKELDLTSSSSGTFSDFMFHNEKSKTPLEHTNSSGSSNSIISSNEDKDKSKNLNAEHSPFTNDNVINSEEHLVLKPNYRGKSSRSMSHAVNHDRKRLVDQFLDSVNCSGGLERTRTNDEFNTINLSRITTSTSNNRVNNKEIRLQKSFENFFYNDLIRSSRHKSSGSLNSPDHLSHGEKYREHSEELRLPHERTNSNQHDDIEDVSDLSKESSNQPEETNTTQDDKLTSGVELAMFCNELYYSQSHIQKQLIKYETILRNTFKDLLVKEECNFKEDLESFDSLLDDLNETKSKIIGIKEVVSGNYLKFLETKFDKENDESFISKLTQSVSESVEQLDSLEERLDTCREIVTDQKKRLSKMENILEVKKSLKQSKQKSKINHKYSYIALDVAAAILLLIGAFAIMDLI</sequence>
<keyword evidence="3" id="KW-0472">Membrane</keyword>
<accession>A7TPK4</accession>
<feature type="compositionally biased region" description="Basic and acidic residues" evidence="2">
    <location>
        <begin position="271"/>
        <end position="298"/>
    </location>
</feature>
<feature type="compositionally biased region" description="Polar residues" evidence="2">
    <location>
        <begin position="150"/>
        <end position="160"/>
    </location>
</feature>
<dbReference type="HOGENOM" id="CLU_539909_0_0_1"/>
<keyword evidence="3" id="KW-0812">Transmembrane</keyword>
<feature type="region of interest" description="Disordered" evidence="2">
    <location>
        <begin position="81"/>
        <end position="101"/>
    </location>
</feature>
<dbReference type="EMBL" id="DS480444">
    <property type="protein sequence ID" value="EDO15796.1"/>
    <property type="molecule type" value="Genomic_DNA"/>
</dbReference>
<dbReference type="FunCoup" id="A7TPK4">
    <property type="interactions" value="71"/>
</dbReference>
<gene>
    <name evidence="4" type="ORF">Kpol_1040p9</name>
</gene>
<dbReference type="Pfam" id="PF13694">
    <property type="entry name" value="Hph"/>
    <property type="match status" value="1"/>
</dbReference>
<protein>
    <submittedName>
        <fullName evidence="4">Uncharacterized protein</fullName>
    </submittedName>
</protein>
<feature type="coiled-coil region" evidence="1">
    <location>
        <begin position="420"/>
        <end position="454"/>
    </location>
</feature>
<dbReference type="InterPro" id="IPR025752">
    <property type="entry name" value="HPH_family"/>
</dbReference>
<feature type="compositionally biased region" description="Polar residues" evidence="2">
    <location>
        <begin position="309"/>
        <end position="320"/>
    </location>
</feature>
<evidence type="ECO:0000256" key="3">
    <source>
        <dbReference type="SAM" id="Phobius"/>
    </source>
</evidence>
<keyword evidence="5" id="KW-1185">Reference proteome</keyword>
<feature type="region of interest" description="Disordered" evidence="2">
    <location>
        <begin position="259"/>
        <end position="323"/>
    </location>
</feature>
<dbReference type="eggNOG" id="ENOG502RZP4">
    <property type="taxonomic scope" value="Eukaryota"/>
</dbReference>
<dbReference type="KEGG" id="vpo:Kpol_1040p9"/>
<dbReference type="GO" id="GO:0005783">
    <property type="term" value="C:endoplasmic reticulum"/>
    <property type="evidence" value="ECO:0007669"/>
    <property type="project" value="InterPro"/>
</dbReference>
<evidence type="ECO:0000313" key="5">
    <source>
        <dbReference type="Proteomes" id="UP000000267"/>
    </source>
</evidence>
<evidence type="ECO:0000256" key="2">
    <source>
        <dbReference type="SAM" id="MobiDB-lite"/>
    </source>
</evidence>
<evidence type="ECO:0000313" key="4">
    <source>
        <dbReference type="EMBL" id="EDO15796.1"/>
    </source>
</evidence>
<dbReference type="GeneID" id="5543922"/>
<name>A7TPK4_VANPO</name>
<keyword evidence="1" id="KW-0175">Coiled coil</keyword>
<keyword evidence="3" id="KW-1133">Transmembrane helix</keyword>
<reference evidence="4 5" key="1">
    <citation type="journal article" date="2007" name="Proc. Natl. Acad. Sci. U.S.A.">
        <title>Independent sorting-out of thousands of duplicated gene pairs in two yeast species descended from a whole-genome duplication.</title>
        <authorList>
            <person name="Scannell D.R."/>
            <person name="Frank A.C."/>
            <person name="Conant G.C."/>
            <person name="Byrne K.P."/>
            <person name="Woolfit M."/>
            <person name="Wolfe K.H."/>
        </authorList>
    </citation>
    <scope>NUCLEOTIDE SEQUENCE [LARGE SCALE GENOMIC DNA]</scope>
    <source>
        <strain evidence="5">ATCC 22028 / DSM 70294 / BCRC 21397 / CBS 2163 / NBRC 10782 / NRRL Y-8283 / UCD 57-17</strain>
    </source>
</reference>